<dbReference type="Pfam" id="PF00196">
    <property type="entry name" value="GerE"/>
    <property type="match status" value="1"/>
</dbReference>
<evidence type="ECO:0000259" key="6">
    <source>
        <dbReference type="PROSITE" id="PS50043"/>
    </source>
</evidence>
<feature type="modified residue" description="4-aspartylphosphate" evidence="5">
    <location>
        <position position="55"/>
    </location>
</feature>
<dbReference type="InterPro" id="IPR000792">
    <property type="entry name" value="Tscrpt_reg_LuxR_C"/>
</dbReference>
<dbReference type="SUPFAM" id="SSF46894">
    <property type="entry name" value="C-terminal effector domain of the bipartite response regulators"/>
    <property type="match status" value="1"/>
</dbReference>
<dbReference type="PROSITE" id="PS00622">
    <property type="entry name" value="HTH_LUXR_1"/>
    <property type="match status" value="1"/>
</dbReference>
<keyword evidence="1 5" id="KW-0597">Phosphoprotein</keyword>
<proteinExistence type="predicted"/>
<evidence type="ECO:0000313" key="9">
    <source>
        <dbReference type="Proteomes" id="UP000579136"/>
    </source>
</evidence>
<dbReference type="SMART" id="SM00421">
    <property type="entry name" value="HTH_LUXR"/>
    <property type="match status" value="1"/>
</dbReference>
<feature type="domain" description="Response regulatory" evidence="7">
    <location>
        <begin position="2"/>
        <end position="120"/>
    </location>
</feature>
<dbReference type="SMART" id="SM00448">
    <property type="entry name" value="REC"/>
    <property type="match status" value="1"/>
</dbReference>
<dbReference type="InterPro" id="IPR011006">
    <property type="entry name" value="CheY-like_superfamily"/>
</dbReference>
<dbReference type="GO" id="GO:0003677">
    <property type="term" value="F:DNA binding"/>
    <property type="evidence" value="ECO:0007669"/>
    <property type="project" value="UniProtKB-KW"/>
</dbReference>
<dbReference type="Gene3D" id="3.40.50.2300">
    <property type="match status" value="1"/>
</dbReference>
<dbReference type="CDD" id="cd06170">
    <property type="entry name" value="LuxR_C_like"/>
    <property type="match status" value="1"/>
</dbReference>
<dbReference type="InterPro" id="IPR051015">
    <property type="entry name" value="EvgA-like"/>
</dbReference>
<dbReference type="CDD" id="cd17535">
    <property type="entry name" value="REC_NarL-like"/>
    <property type="match status" value="1"/>
</dbReference>
<dbReference type="PROSITE" id="PS50043">
    <property type="entry name" value="HTH_LUXR_2"/>
    <property type="match status" value="1"/>
</dbReference>
<sequence>MNIVITDDHAVVREGMKFLLSTTDDLKVIKDVDSGEALIKFLEVNHENVDLILLDLVMPELNGIDILEIIKRDYPKVKVVILTSFTSEEYVRPVLNKKADGYLIKEMDADDLIESLRKVADGEQVIHEDVSQLLKHDKLPHQKNVLSIRELEVLKEMVYGKSNKEIAETLFVSEKTVKTHVSHILNKLEVSDRTQAVVYAIRHHIVNL</sequence>
<evidence type="ECO:0000256" key="5">
    <source>
        <dbReference type="PROSITE-ProRule" id="PRU00169"/>
    </source>
</evidence>
<dbReference type="Proteomes" id="UP000579136">
    <property type="component" value="Unassembled WGS sequence"/>
</dbReference>
<accession>A0A9Q2HDZ4</accession>
<dbReference type="InterPro" id="IPR058245">
    <property type="entry name" value="NreC/VraR/RcsB-like_REC"/>
</dbReference>
<dbReference type="SUPFAM" id="SSF52172">
    <property type="entry name" value="CheY-like"/>
    <property type="match status" value="1"/>
</dbReference>
<evidence type="ECO:0000256" key="3">
    <source>
        <dbReference type="ARBA" id="ARBA00023125"/>
    </source>
</evidence>
<dbReference type="GO" id="GO:0006355">
    <property type="term" value="P:regulation of DNA-templated transcription"/>
    <property type="evidence" value="ECO:0007669"/>
    <property type="project" value="InterPro"/>
</dbReference>
<name>A0A9Q2HDZ4_9STAP</name>
<dbReference type="GO" id="GO:0000160">
    <property type="term" value="P:phosphorelay signal transduction system"/>
    <property type="evidence" value="ECO:0007669"/>
    <property type="project" value="InterPro"/>
</dbReference>
<dbReference type="EMBL" id="JACHHF010000001">
    <property type="protein sequence ID" value="MBB5175149.1"/>
    <property type="molecule type" value="Genomic_DNA"/>
</dbReference>
<dbReference type="PRINTS" id="PR00038">
    <property type="entry name" value="HTHLUXR"/>
</dbReference>
<gene>
    <name evidence="8" type="ORF">HNQ45_000007</name>
</gene>
<dbReference type="Pfam" id="PF00072">
    <property type="entry name" value="Response_reg"/>
    <property type="match status" value="1"/>
</dbReference>
<dbReference type="PANTHER" id="PTHR45566:SF2">
    <property type="entry name" value="NARL SUBFAMILY"/>
    <property type="match status" value="1"/>
</dbReference>
<keyword evidence="9" id="KW-1185">Reference proteome</keyword>
<dbReference type="PANTHER" id="PTHR45566">
    <property type="entry name" value="HTH-TYPE TRANSCRIPTIONAL REGULATOR YHJB-RELATED"/>
    <property type="match status" value="1"/>
</dbReference>
<evidence type="ECO:0000313" key="8">
    <source>
        <dbReference type="EMBL" id="MBB5175149.1"/>
    </source>
</evidence>
<dbReference type="InterPro" id="IPR001789">
    <property type="entry name" value="Sig_transdc_resp-reg_receiver"/>
</dbReference>
<feature type="domain" description="HTH luxR-type" evidence="6">
    <location>
        <begin position="139"/>
        <end position="204"/>
    </location>
</feature>
<evidence type="ECO:0000259" key="7">
    <source>
        <dbReference type="PROSITE" id="PS50110"/>
    </source>
</evidence>
<protein>
    <submittedName>
        <fullName evidence="8">DNA-binding NarL/FixJ family response regulator</fullName>
    </submittedName>
</protein>
<dbReference type="AlphaFoldDB" id="A0A9Q2HDZ4"/>
<reference evidence="8 9" key="1">
    <citation type="submission" date="2020-08" db="EMBL/GenBank/DDBJ databases">
        <title>Genomic Encyclopedia of Type Strains, Phase IV (KMG-IV): sequencing the most valuable type-strain genomes for metagenomic binning, comparative biology and taxonomic classification.</title>
        <authorList>
            <person name="Goeker M."/>
        </authorList>
    </citation>
    <scope>NUCLEOTIDE SEQUENCE [LARGE SCALE GENOMIC DNA]</scope>
    <source>
        <strain evidence="8 9">DSM 19163</strain>
    </source>
</reference>
<evidence type="ECO:0000256" key="2">
    <source>
        <dbReference type="ARBA" id="ARBA00023015"/>
    </source>
</evidence>
<evidence type="ECO:0000256" key="1">
    <source>
        <dbReference type="ARBA" id="ARBA00022553"/>
    </source>
</evidence>
<keyword evidence="3 8" id="KW-0238">DNA-binding</keyword>
<organism evidence="8 9">
    <name type="scientific">Nosocomiicoccus ampullae</name>
    <dbReference type="NCBI Taxonomy" id="489910"/>
    <lineage>
        <taxon>Bacteria</taxon>
        <taxon>Bacillati</taxon>
        <taxon>Bacillota</taxon>
        <taxon>Bacilli</taxon>
        <taxon>Bacillales</taxon>
        <taxon>Staphylococcaceae</taxon>
        <taxon>Nosocomiicoccus</taxon>
    </lineage>
</organism>
<comment type="caution">
    <text evidence="8">The sequence shown here is derived from an EMBL/GenBank/DDBJ whole genome shotgun (WGS) entry which is preliminary data.</text>
</comment>
<evidence type="ECO:0000256" key="4">
    <source>
        <dbReference type="ARBA" id="ARBA00023163"/>
    </source>
</evidence>
<dbReference type="PROSITE" id="PS50110">
    <property type="entry name" value="RESPONSE_REGULATORY"/>
    <property type="match status" value="1"/>
</dbReference>
<dbReference type="InterPro" id="IPR016032">
    <property type="entry name" value="Sig_transdc_resp-reg_C-effctor"/>
</dbReference>
<keyword evidence="2" id="KW-0805">Transcription regulation</keyword>
<keyword evidence="4" id="KW-0804">Transcription</keyword>